<dbReference type="InterPro" id="IPR036354">
    <property type="entry name" value="Prot_inh_pot1_sf"/>
</dbReference>
<comment type="caution">
    <text evidence="5">The sequence shown here is derived from an EMBL/GenBank/DDBJ whole genome shotgun (WGS) entry which is preliminary data.</text>
</comment>
<dbReference type="Proteomes" id="UP000823775">
    <property type="component" value="Unassembled WGS sequence"/>
</dbReference>
<evidence type="ECO:0008006" key="7">
    <source>
        <dbReference type="Google" id="ProtNLM"/>
    </source>
</evidence>
<evidence type="ECO:0000313" key="6">
    <source>
        <dbReference type="Proteomes" id="UP000823775"/>
    </source>
</evidence>
<dbReference type="Pfam" id="PF00280">
    <property type="entry name" value="potato_inhibit"/>
    <property type="match status" value="1"/>
</dbReference>
<protein>
    <recommendedName>
        <fullName evidence="7">Ethylene-responsive proteinase inhibitor 1</fullName>
    </recommendedName>
</protein>
<feature type="signal peptide" evidence="4">
    <location>
        <begin position="1"/>
        <end position="22"/>
    </location>
</feature>
<feature type="chain" id="PRO_5046033694" description="Ethylene-responsive proteinase inhibitor 1" evidence="4">
    <location>
        <begin position="23"/>
        <end position="107"/>
    </location>
</feature>
<evidence type="ECO:0000256" key="4">
    <source>
        <dbReference type="SAM" id="SignalP"/>
    </source>
</evidence>
<dbReference type="SUPFAM" id="SSF54654">
    <property type="entry name" value="CI-2 family of serine protease inhibitors"/>
    <property type="match status" value="1"/>
</dbReference>
<proteinExistence type="inferred from homology"/>
<dbReference type="PANTHER" id="PTHR33091">
    <property type="entry name" value="PROTEIN, PUTATIVE, EXPRESSED-RELATED"/>
    <property type="match status" value="1"/>
</dbReference>
<dbReference type="PRINTS" id="PR00292">
    <property type="entry name" value="POTATOINHBTR"/>
</dbReference>
<evidence type="ECO:0000313" key="5">
    <source>
        <dbReference type="EMBL" id="MCE3215568.1"/>
    </source>
</evidence>
<keyword evidence="3" id="KW-0722">Serine protease inhibitor</keyword>
<keyword evidence="2" id="KW-0646">Protease inhibitor</keyword>
<dbReference type="PROSITE" id="PS00285">
    <property type="entry name" value="POTATO_INHIBITOR"/>
    <property type="match status" value="1"/>
</dbReference>
<sequence>MEKLACLVTFLFLASLFQPLTARDLEIDVFQLDVSQSGCPGVTKESWPELLGVPAKLARKTIQQENSKLTNIPSVLNGSPVTRDFRCDRVRLFVNVLDFVVVTPQVT</sequence>
<keyword evidence="4" id="KW-0732">Signal</keyword>
<organism evidence="5 6">
    <name type="scientific">Datura stramonium</name>
    <name type="common">Jimsonweed</name>
    <name type="synonym">Common thornapple</name>
    <dbReference type="NCBI Taxonomy" id="4076"/>
    <lineage>
        <taxon>Eukaryota</taxon>
        <taxon>Viridiplantae</taxon>
        <taxon>Streptophyta</taxon>
        <taxon>Embryophyta</taxon>
        <taxon>Tracheophyta</taxon>
        <taxon>Spermatophyta</taxon>
        <taxon>Magnoliopsida</taxon>
        <taxon>eudicotyledons</taxon>
        <taxon>Gunneridae</taxon>
        <taxon>Pentapetalae</taxon>
        <taxon>asterids</taxon>
        <taxon>lamiids</taxon>
        <taxon>Solanales</taxon>
        <taxon>Solanaceae</taxon>
        <taxon>Solanoideae</taxon>
        <taxon>Datureae</taxon>
        <taxon>Datura</taxon>
    </lineage>
</organism>
<evidence type="ECO:0000256" key="2">
    <source>
        <dbReference type="ARBA" id="ARBA00022690"/>
    </source>
</evidence>
<accession>A0ABS8WU48</accession>
<dbReference type="InterPro" id="IPR000864">
    <property type="entry name" value="Prot_inh_pot1"/>
</dbReference>
<evidence type="ECO:0000256" key="1">
    <source>
        <dbReference type="ARBA" id="ARBA00008210"/>
    </source>
</evidence>
<reference evidence="5 6" key="1">
    <citation type="journal article" date="2021" name="BMC Genomics">
        <title>Datura genome reveals duplications of psychoactive alkaloid biosynthetic genes and high mutation rate following tissue culture.</title>
        <authorList>
            <person name="Rajewski A."/>
            <person name="Carter-House D."/>
            <person name="Stajich J."/>
            <person name="Litt A."/>
        </authorList>
    </citation>
    <scope>NUCLEOTIDE SEQUENCE [LARGE SCALE GENOMIC DNA]</scope>
    <source>
        <strain evidence="5">AR-01</strain>
    </source>
</reference>
<keyword evidence="6" id="KW-1185">Reference proteome</keyword>
<gene>
    <name evidence="5" type="ORF">HAX54_002823</name>
</gene>
<evidence type="ECO:0000256" key="3">
    <source>
        <dbReference type="ARBA" id="ARBA00022900"/>
    </source>
</evidence>
<dbReference type="Gene3D" id="3.30.10.10">
    <property type="entry name" value="Trypsin Inhibitor V, subunit A"/>
    <property type="match status" value="1"/>
</dbReference>
<dbReference type="PANTHER" id="PTHR33091:SF111">
    <property type="entry name" value="TRYPSIN INHIBITOR 1-LIKE"/>
    <property type="match status" value="1"/>
</dbReference>
<comment type="similarity">
    <text evidence="1">Belongs to the protease inhibitor I13 (potato type I serine protease inhibitor) family.</text>
</comment>
<name>A0ABS8WU48_DATST</name>
<dbReference type="EMBL" id="JACEIK010011267">
    <property type="protein sequence ID" value="MCE3215568.1"/>
    <property type="molecule type" value="Genomic_DNA"/>
</dbReference>